<dbReference type="eggNOG" id="COG1280">
    <property type="taxonomic scope" value="Bacteria"/>
</dbReference>
<proteinExistence type="predicted"/>
<dbReference type="OrthoDB" id="14103at2"/>
<dbReference type="PANTHER" id="PTHR30086:SF20">
    <property type="entry name" value="ARGININE EXPORTER PROTEIN ARGO-RELATED"/>
    <property type="match status" value="1"/>
</dbReference>
<keyword evidence="2" id="KW-1003">Cell membrane</keyword>
<evidence type="ECO:0000313" key="7">
    <source>
        <dbReference type="EMBL" id="ABF42867.1"/>
    </source>
</evidence>
<sequence length="203" mass="22200">MWAYCMAGLLYGFAAGAQPGPLNAYLMSVTLRHGFRRAAPAACAPLISDAFIIALTLTILSRMPVALIRWLHLLGGAFVLYLAWDAWRTYRHFQAAEEDAKSHAVESVWKAAVINLLNPSPYIGWSLVLGPFVLQGWREAHRNGIAIVISFYLALVGTTLLVVWLFDFARNAGPRVAKALVAVSSIVLAGFGVYQLWLGVRGS</sequence>
<evidence type="ECO:0000256" key="6">
    <source>
        <dbReference type="SAM" id="Phobius"/>
    </source>
</evidence>
<protein>
    <submittedName>
        <fullName evidence="7">Lysine exporter protein (LYSE/YGGA)</fullName>
    </submittedName>
</protein>
<evidence type="ECO:0000256" key="2">
    <source>
        <dbReference type="ARBA" id="ARBA00022475"/>
    </source>
</evidence>
<keyword evidence="3 6" id="KW-0812">Transmembrane</keyword>
<keyword evidence="5 6" id="KW-0472">Membrane</keyword>
<dbReference type="GO" id="GO:0015171">
    <property type="term" value="F:amino acid transmembrane transporter activity"/>
    <property type="evidence" value="ECO:0007669"/>
    <property type="project" value="TreeGrafter"/>
</dbReference>
<comment type="subcellular location">
    <subcellularLocation>
        <location evidence="1">Cell membrane</location>
        <topology evidence="1">Multi-pass membrane protein</topology>
    </subcellularLocation>
</comment>
<evidence type="ECO:0000256" key="4">
    <source>
        <dbReference type="ARBA" id="ARBA00022989"/>
    </source>
</evidence>
<dbReference type="InterPro" id="IPR001123">
    <property type="entry name" value="LeuE-type"/>
</dbReference>
<organism evidence="7 8">
    <name type="scientific">Koribacter versatilis (strain Ellin345)</name>
    <dbReference type="NCBI Taxonomy" id="204669"/>
    <lineage>
        <taxon>Bacteria</taxon>
        <taxon>Pseudomonadati</taxon>
        <taxon>Acidobacteriota</taxon>
        <taxon>Terriglobia</taxon>
        <taxon>Terriglobales</taxon>
        <taxon>Candidatus Korobacteraceae</taxon>
        <taxon>Candidatus Korobacter</taxon>
    </lineage>
</organism>
<keyword evidence="4 6" id="KW-1133">Transmembrane helix</keyword>
<feature type="transmembrane region" description="Helical" evidence="6">
    <location>
        <begin position="179"/>
        <end position="197"/>
    </location>
</feature>
<evidence type="ECO:0000256" key="5">
    <source>
        <dbReference type="ARBA" id="ARBA00023136"/>
    </source>
</evidence>
<dbReference type="GO" id="GO:0005886">
    <property type="term" value="C:plasma membrane"/>
    <property type="evidence" value="ECO:0007669"/>
    <property type="project" value="UniProtKB-SubCell"/>
</dbReference>
<dbReference type="STRING" id="204669.Acid345_3867"/>
<name>Q1IJT3_KORVE</name>
<evidence type="ECO:0000313" key="8">
    <source>
        <dbReference type="Proteomes" id="UP000002432"/>
    </source>
</evidence>
<dbReference type="KEGG" id="aba:Acid345_3867"/>
<reference evidence="7 8" key="1">
    <citation type="journal article" date="2009" name="Appl. Environ. Microbiol.">
        <title>Three genomes from the phylum Acidobacteria provide insight into the lifestyles of these microorganisms in soils.</title>
        <authorList>
            <person name="Ward N.L."/>
            <person name="Challacombe J.F."/>
            <person name="Janssen P.H."/>
            <person name="Henrissat B."/>
            <person name="Coutinho P.M."/>
            <person name="Wu M."/>
            <person name="Xie G."/>
            <person name="Haft D.H."/>
            <person name="Sait M."/>
            <person name="Badger J."/>
            <person name="Barabote R.D."/>
            <person name="Bradley B."/>
            <person name="Brettin T.S."/>
            <person name="Brinkac L.M."/>
            <person name="Bruce D."/>
            <person name="Creasy T."/>
            <person name="Daugherty S.C."/>
            <person name="Davidsen T.M."/>
            <person name="DeBoy R.T."/>
            <person name="Detter J.C."/>
            <person name="Dodson R.J."/>
            <person name="Durkin A.S."/>
            <person name="Ganapathy A."/>
            <person name="Gwinn-Giglio M."/>
            <person name="Han C.S."/>
            <person name="Khouri H."/>
            <person name="Kiss H."/>
            <person name="Kothari S.P."/>
            <person name="Madupu R."/>
            <person name="Nelson K.E."/>
            <person name="Nelson W.C."/>
            <person name="Paulsen I."/>
            <person name="Penn K."/>
            <person name="Ren Q."/>
            <person name="Rosovitz M.J."/>
            <person name="Selengut J.D."/>
            <person name="Shrivastava S."/>
            <person name="Sullivan S.A."/>
            <person name="Tapia R."/>
            <person name="Thompson L.S."/>
            <person name="Watkins K.L."/>
            <person name="Yang Q."/>
            <person name="Yu C."/>
            <person name="Zafar N."/>
            <person name="Zhou L."/>
            <person name="Kuske C.R."/>
        </authorList>
    </citation>
    <scope>NUCLEOTIDE SEQUENCE [LARGE SCALE GENOMIC DNA]</scope>
    <source>
        <strain evidence="7 8">Ellin345</strain>
    </source>
</reference>
<dbReference type="HOGENOM" id="CLU_104651_1_0_0"/>
<accession>Q1IJT3</accession>
<feature type="transmembrane region" description="Helical" evidence="6">
    <location>
        <begin position="38"/>
        <end position="60"/>
    </location>
</feature>
<dbReference type="PANTHER" id="PTHR30086">
    <property type="entry name" value="ARGININE EXPORTER PROTEIN ARGO"/>
    <property type="match status" value="1"/>
</dbReference>
<evidence type="ECO:0000256" key="3">
    <source>
        <dbReference type="ARBA" id="ARBA00022692"/>
    </source>
</evidence>
<dbReference type="Pfam" id="PF01810">
    <property type="entry name" value="LysE"/>
    <property type="match status" value="1"/>
</dbReference>
<gene>
    <name evidence="7" type="ordered locus">Acid345_3867</name>
</gene>
<dbReference type="RefSeq" id="WP_011524666.1">
    <property type="nucleotide sequence ID" value="NC_008009.1"/>
</dbReference>
<dbReference type="Proteomes" id="UP000002432">
    <property type="component" value="Chromosome"/>
</dbReference>
<feature type="transmembrane region" description="Helical" evidence="6">
    <location>
        <begin position="144"/>
        <end position="167"/>
    </location>
</feature>
<feature type="transmembrane region" description="Helical" evidence="6">
    <location>
        <begin position="67"/>
        <end position="84"/>
    </location>
</feature>
<dbReference type="EMBL" id="CP000360">
    <property type="protein sequence ID" value="ABF42867.1"/>
    <property type="molecule type" value="Genomic_DNA"/>
</dbReference>
<dbReference type="AlphaFoldDB" id="Q1IJT3"/>
<dbReference type="EnsemblBacteria" id="ABF42867">
    <property type="protein sequence ID" value="ABF42867"/>
    <property type="gene ID" value="Acid345_3867"/>
</dbReference>
<evidence type="ECO:0000256" key="1">
    <source>
        <dbReference type="ARBA" id="ARBA00004651"/>
    </source>
</evidence>
<keyword evidence="8" id="KW-1185">Reference proteome</keyword>